<evidence type="ECO:0000313" key="9">
    <source>
        <dbReference type="EMBL" id="ERS98480.1"/>
    </source>
</evidence>
<dbReference type="InterPro" id="IPR001965">
    <property type="entry name" value="Znf_PHD"/>
</dbReference>
<feature type="region of interest" description="Disordered" evidence="7">
    <location>
        <begin position="489"/>
        <end position="531"/>
    </location>
</feature>
<dbReference type="PROSITE" id="PS01359">
    <property type="entry name" value="ZF_PHD_1"/>
    <property type="match status" value="1"/>
</dbReference>
<dbReference type="InterPro" id="IPR011011">
    <property type="entry name" value="Znf_FYVE_PHD"/>
</dbReference>
<dbReference type="EMBL" id="KI440846">
    <property type="protein sequence ID" value="ERS98480.1"/>
    <property type="molecule type" value="Genomic_DNA"/>
</dbReference>
<feature type="domain" description="PHD-type" evidence="8">
    <location>
        <begin position="225"/>
        <end position="276"/>
    </location>
</feature>
<evidence type="ECO:0000256" key="7">
    <source>
        <dbReference type="SAM" id="MobiDB-lite"/>
    </source>
</evidence>
<dbReference type="AlphaFoldDB" id="U7PVJ8"/>
<evidence type="ECO:0000256" key="6">
    <source>
        <dbReference type="PROSITE-ProRule" id="PRU00146"/>
    </source>
</evidence>
<dbReference type="OrthoDB" id="436852at2759"/>
<evidence type="ECO:0000256" key="3">
    <source>
        <dbReference type="ARBA" id="ARBA00022771"/>
    </source>
</evidence>
<keyword evidence="2" id="KW-0479">Metal-binding</keyword>
<feature type="compositionally biased region" description="Basic and acidic residues" evidence="7">
    <location>
        <begin position="202"/>
        <end position="215"/>
    </location>
</feature>
<reference evidence="10" key="1">
    <citation type="journal article" date="2014" name="Genome Announc.">
        <title>Genome sequence of the pathogenic fungus Sporothrix schenckii (ATCC 58251).</title>
        <authorList>
            <person name="Cuomo C.A."/>
            <person name="Rodriguez-Del Valle N."/>
            <person name="Perez-Sanchez L."/>
            <person name="Abouelleil A."/>
            <person name="Goldberg J."/>
            <person name="Young S."/>
            <person name="Zeng Q."/>
            <person name="Birren B.W."/>
        </authorList>
    </citation>
    <scope>NUCLEOTIDE SEQUENCE [LARGE SCALE GENOMIC DNA]</scope>
    <source>
        <strain evidence="10">ATCC 58251 / de Perez 2211183</strain>
    </source>
</reference>
<dbReference type="CDD" id="cd15552">
    <property type="entry name" value="PHD_PHF3_like"/>
    <property type="match status" value="1"/>
</dbReference>
<sequence>MPASSGAPSRSSRSPSPLSTSYSQDSVPAEFTGSYFAPIVAPIVRTGSIDSDVHMTDATDGTADHQPKEEGQRYSSPLSTASTGTSAPTKTRKRSNTGAAAAASFSSKRGGAKGATSRGGGSASNVRRGGAATKSKRKGTAAPATKSKAKIGSGSSDKRRDLYSTSSPSPRPIKRESHSSDEDATGDNHLEADDEDDDLEDDHLGGHDSDGRGHSGPDGNTSDNGPYCICRGPDDHRWMIQCDDCEDWFHGDCVKITKEEGEDMMLSYICPNCTIPGRYVTRFRRLCSLPGCRKAARLYGDDGSSPLPPDEASHFCSDSHRDQWWDALLGRVVQADRRSGASAASSAAAEAKMAVDLFTPAQLVAVLAHTDEPGVAQMLLHGLVPDNKTAADLDAMMTVEERATTQKSAADRYHLAEQIVMCKKMLQLLDMTKTRSQEAIKAGLVERDSCGYDDRLQHVAVQPHFSLFLASAEGVAVFRANTLQAPQFDEEGRAIDYTTGGDRTHANDGEDGDDGEDGKGDKTKNPATAGMCGKRKCKAHAGWFSTLARDVRMQIQELTRQAAALRDNETRIRLAAIQRTFVKQHSAYEVRYVGDSDNSLTSLAGTDEDENADEDEDDDSFESESDEATEEPGPPSDAVDTKMDHIGDEDEDEDMVDLVGYGDDDEDVGGIDARDALTDGQRTGAVSRDYTVSPAYNRGYGGETKPVNGSSSYDDELRRKGHSPNTDGTVSD</sequence>
<dbReference type="eggNOG" id="KOG1632">
    <property type="taxonomic scope" value="Eukaryota"/>
</dbReference>
<evidence type="ECO:0000256" key="4">
    <source>
        <dbReference type="ARBA" id="ARBA00022833"/>
    </source>
</evidence>
<accession>U7PVJ8</accession>
<feature type="compositionally biased region" description="Polar residues" evidence="7">
    <location>
        <begin position="73"/>
        <end position="89"/>
    </location>
</feature>
<feature type="compositionally biased region" description="Acidic residues" evidence="7">
    <location>
        <begin position="647"/>
        <end position="669"/>
    </location>
</feature>
<keyword evidence="3 6" id="KW-0863">Zinc-finger</keyword>
<protein>
    <recommendedName>
        <fullName evidence="8">PHD-type domain-containing protein</fullName>
    </recommendedName>
</protein>
<keyword evidence="10" id="KW-1185">Reference proteome</keyword>
<keyword evidence="4" id="KW-0862">Zinc</keyword>
<feature type="compositionally biased region" description="Basic and acidic residues" evidence="7">
    <location>
        <begin position="173"/>
        <end position="191"/>
    </location>
</feature>
<feature type="region of interest" description="Disordered" evidence="7">
    <location>
        <begin position="597"/>
        <end position="732"/>
    </location>
</feature>
<proteinExistence type="predicted"/>
<dbReference type="Gene3D" id="3.30.40.10">
    <property type="entry name" value="Zinc/RING finger domain, C3HC4 (zinc finger)"/>
    <property type="match status" value="1"/>
</dbReference>
<dbReference type="STRING" id="1391915.U7PVJ8"/>
<evidence type="ECO:0000313" key="10">
    <source>
        <dbReference type="Proteomes" id="UP000018087"/>
    </source>
</evidence>
<dbReference type="GO" id="GO:0008270">
    <property type="term" value="F:zinc ion binding"/>
    <property type="evidence" value="ECO:0007669"/>
    <property type="project" value="UniProtKB-KW"/>
</dbReference>
<dbReference type="Pfam" id="PF00628">
    <property type="entry name" value="PHD"/>
    <property type="match status" value="1"/>
</dbReference>
<dbReference type="InterPro" id="IPR013083">
    <property type="entry name" value="Znf_RING/FYVE/PHD"/>
</dbReference>
<dbReference type="Proteomes" id="UP000018087">
    <property type="component" value="Unassembled WGS sequence"/>
</dbReference>
<feature type="compositionally biased region" description="Acidic residues" evidence="7">
    <location>
        <begin position="606"/>
        <end position="630"/>
    </location>
</feature>
<feature type="region of interest" description="Disordered" evidence="7">
    <location>
        <begin position="1"/>
        <end position="26"/>
    </location>
</feature>
<keyword evidence="5" id="KW-0539">Nucleus</keyword>
<gene>
    <name evidence="9" type="ORF">HMPREF1624_05264</name>
</gene>
<feature type="compositionally biased region" description="Polar residues" evidence="7">
    <location>
        <begin position="723"/>
        <end position="732"/>
    </location>
</feature>
<feature type="compositionally biased region" description="Acidic residues" evidence="7">
    <location>
        <begin position="192"/>
        <end position="201"/>
    </location>
</feature>
<dbReference type="InterPro" id="IPR037869">
    <property type="entry name" value="Spp1/CFP1"/>
</dbReference>
<dbReference type="GO" id="GO:0045893">
    <property type="term" value="P:positive regulation of DNA-templated transcription"/>
    <property type="evidence" value="ECO:0007669"/>
    <property type="project" value="TreeGrafter"/>
</dbReference>
<dbReference type="PROSITE" id="PS50016">
    <property type="entry name" value="ZF_PHD_2"/>
    <property type="match status" value="1"/>
</dbReference>
<dbReference type="PANTHER" id="PTHR46174:SF1">
    <property type="entry name" value="CXXC-TYPE ZINC FINGER PROTEIN 1"/>
    <property type="match status" value="1"/>
</dbReference>
<evidence type="ECO:0000256" key="1">
    <source>
        <dbReference type="ARBA" id="ARBA00004123"/>
    </source>
</evidence>
<name>U7PVJ8_SPOS1</name>
<evidence type="ECO:0000256" key="2">
    <source>
        <dbReference type="ARBA" id="ARBA00022723"/>
    </source>
</evidence>
<dbReference type="SUPFAM" id="SSF57903">
    <property type="entry name" value="FYVE/PHD zinc finger"/>
    <property type="match status" value="1"/>
</dbReference>
<feature type="compositionally biased region" description="Basic and acidic residues" evidence="7">
    <location>
        <begin position="51"/>
        <end position="72"/>
    </location>
</feature>
<dbReference type="SMART" id="SM00249">
    <property type="entry name" value="PHD"/>
    <property type="match status" value="1"/>
</dbReference>
<dbReference type="HOGENOM" id="CLU_378629_0_0_1"/>
<comment type="subcellular location">
    <subcellularLocation>
        <location evidence="1">Nucleus</location>
    </subcellularLocation>
</comment>
<dbReference type="PANTHER" id="PTHR46174">
    <property type="entry name" value="CXXC-TYPE ZINC FINGER PROTEIN 1"/>
    <property type="match status" value="1"/>
</dbReference>
<dbReference type="GO" id="GO:0048188">
    <property type="term" value="C:Set1C/COMPASS complex"/>
    <property type="evidence" value="ECO:0007669"/>
    <property type="project" value="InterPro"/>
</dbReference>
<feature type="region of interest" description="Disordered" evidence="7">
    <location>
        <begin position="51"/>
        <end position="225"/>
    </location>
</feature>
<organism evidence="9 10">
    <name type="scientific">Sporothrix schenckii (strain ATCC 58251 / de Perez 2211183)</name>
    <name type="common">Rose-picker's disease fungus</name>
    <dbReference type="NCBI Taxonomy" id="1391915"/>
    <lineage>
        <taxon>Eukaryota</taxon>
        <taxon>Fungi</taxon>
        <taxon>Dikarya</taxon>
        <taxon>Ascomycota</taxon>
        <taxon>Pezizomycotina</taxon>
        <taxon>Sordariomycetes</taxon>
        <taxon>Sordariomycetidae</taxon>
        <taxon>Ophiostomatales</taxon>
        <taxon>Ophiostomataceae</taxon>
        <taxon>Sporothrix</taxon>
    </lineage>
</organism>
<evidence type="ECO:0000256" key="5">
    <source>
        <dbReference type="ARBA" id="ARBA00023242"/>
    </source>
</evidence>
<dbReference type="InterPro" id="IPR019786">
    <property type="entry name" value="Zinc_finger_PHD-type_CS"/>
</dbReference>
<evidence type="ECO:0000259" key="8">
    <source>
        <dbReference type="PROSITE" id="PS50016"/>
    </source>
</evidence>
<dbReference type="InterPro" id="IPR019787">
    <property type="entry name" value="Znf_PHD-finger"/>
</dbReference>